<accession>A0ACC1NY90</accession>
<evidence type="ECO:0000313" key="1">
    <source>
        <dbReference type="EMBL" id="KAJ2984118.1"/>
    </source>
</evidence>
<sequence>MADCIAAPVFINSVLESGKAGPRLVAQTVDIGAIRQIRRHKKSRRGCLGCKIRKVKLELFHHWDKHTKSTLVYPEIWPVIMQQAVHENFLMAAILCTSSMHLSTFHPQNTWYPQFARRLMPNTISLFRQSLSKPLTKSHSEAIVGAALLVNYISWFDVSFLDGNTSRVGALAHDQLLLISSGIVHAWFQTIPILIEKQSIFPNAMMHHPRLVIEQTLAKRSNDDTSLFVQPLMDIWNDRRYQTSGHLAADRTVYEPATNGAWRLLQDFESELVPADDPRRLTGQTCDESQKLLHYKEKVTKITKTPLPANGSPELSDVPPPLQARASFEYIVRRLSPLLRCQAAMSDSSAETRSDMAALRDNLEGLIYGFPILCCGPFADLVQRRDTRALVLLLHFYRCAGILLDPKRCWWATARSRIMENLIFKELVVRGVSTGLAEHNYN</sequence>
<keyword evidence="2" id="KW-1185">Reference proteome</keyword>
<name>A0ACC1NY90_9HYPO</name>
<protein>
    <submittedName>
        <fullName evidence="1">Uncharacterized protein</fullName>
    </submittedName>
</protein>
<reference evidence="1" key="1">
    <citation type="submission" date="2022-08" db="EMBL/GenBank/DDBJ databases">
        <title>Genome Sequence of Lecanicillium fungicola.</title>
        <authorList>
            <person name="Buettner E."/>
        </authorList>
    </citation>
    <scope>NUCLEOTIDE SEQUENCE</scope>
    <source>
        <strain evidence="1">Babe33</strain>
    </source>
</reference>
<dbReference type="EMBL" id="JANJQO010000006">
    <property type="protein sequence ID" value="KAJ2984118.1"/>
    <property type="molecule type" value="Genomic_DNA"/>
</dbReference>
<proteinExistence type="predicted"/>
<gene>
    <name evidence="1" type="ORF">NQ176_g185</name>
</gene>
<dbReference type="Proteomes" id="UP001143910">
    <property type="component" value="Unassembled WGS sequence"/>
</dbReference>
<organism evidence="1 2">
    <name type="scientific">Zarea fungicola</name>
    <dbReference type="NCBI Taxonomy" id="93591"/>
    <lineage>
        <taxon>Eukaryota</taxon>
        <taxon>Fungi</taxon>
        <taxon>Dikarya</taxon>
        <taxon>Ascomycota</taxon>
        <taxon>Pezizomycotina</taxon>
        <taxon>Sordariomycetes</taxon>
        <taxon>Hypocreomycetidae</taxon>
        <taxon>Hypocreales</taxon>
        <taxon>Cordycipitaceae</taxon>
        <taxon>Zarea</taxon>
    </lineage>
</organism>
<comment type="caution">
    <text evidence="1">The sequence shown here is derived from an EMBL/GenBank/DDBJ whole genome shotgun (WGS) entry which is preliminary data.</text>
</comment>
<evidence type="ECO:0000313" key="2">
    <source>
        <dbReference type="Proteomes" id="UP001143910"/>
    </source>
</evidence>